<keyword evidence="2" id="KW-1185">Reference proteome</keyword>
<evidence type="ECO:0000313" key="2">
    <source>
        <dbReference type="Proteomes" id="UP001054945"/>
    </source>
</evidence>
<name>A0AAV4WLC0_CAEEX</name>
<proteinExistence type="predicted"/>
<evidence type="ECO:0000313" key="1">
    <source>
        <dbReference type="EMBL" id="GIY83691.1"/>
    </source>
</evidence>
<comment type="caution">
    <text evidence="1">The sequence shown here is derived from an EMBL/GenBank/DDBJ whole genome shotgun (WGS) entry which is preliminary data.</text>
</comment>
<dbReference type="AlphaFoldDB" id="A0AAV4WLC0"/>
<accession>A0AAV4WLC0</accession>
<reference evidence="1 2" key="1">
    <citation type="submission" date="2021-06" db="EMBL/GenBank/DDBJ databases">
        <title>Caerostris extrusa draft genome.</title>
        <authorList>
            <person name="Kono N."/>
            <person name="Arakawa K."/>
        </authorList>
    </citation>
    <scope>NUCLEOTIDE SEQUENCE [LARGE SCALE GENOMIC DNA]</scope>
</reference>
<dbReference type="Proteomes" id="UP001054945">
    <property type="component" value="Unassembled WGS sequence"/>
</dbReference>
<sequence length="152" mass="16990">MSSLLFFPHVLFERNVSPLPALLRPLSRRFAKFHRCNLAKTLPSALLPPSCGENKTIPVRPERLLKNGECFLETHFCSRPRLATIHPFMWTLTDLVRNGQGDAGTECAARYASVDGGEQKLRANGGRRSEVEMGTLSLAMDLPPFPLQKVIF</sequence>
<dbReference type="EMBL" id="BPLR01016417">
    <property type="protein sequence ID" value="GIY83691.1"/>
    <property type="molecule type" value="Genomic_DNA"/>
</dbReference>
<gene>
    <name evidence="1" type="ORF">CEXT_510721</name>
</gene>
<protein>
    <submittedName>
        <fullName evidence="1">Uncharacterized protein</fullName>
    </submittedName>
</protein>
<organism evidence="1 2">
    <name type="scientific">Caerostris extrusa</name>
    <name type="common">Bark spider</name>
    <name type="synonym">Caerostris bankana</name>
    <dbReference type="NCBI Taxonomy" id="172846"/>
    <lineage>
        <taxon>Eukaryota</taxon>
        <taxon>Metazoa</taxon>
        <taxon>Ecdysozoa</taxon>
        <taxon>Arthropoda</taxon>
        <taxon>Chelicerata</taxon>
        <taxon>Arachnida</taxon>
        <taxon>Araneae</taxon>
        <taxon>Araneomorphae</taxon>
        <taxon>Entelegynae</taxon>
        <taxon>Araneoidea</taxon>
        <taxon>Araneidae</taxon>
        <taxon>Caerostris</taxon>
    </lineage>
</organism>